<keyword evidence="3" id="KW-1185">Reference proteome</keyword>
<proteinExistence type="predicted"/>
<dbReference type="RefSeq" id="WP_148912861.1">
    <property type="nucleotide sequence ID" value="NZ_VSZS01000046.1"/>
</dbReference>
<evidence type="ECO:0000313" key="3">
    <source>
        <dbReference type="Proteomes" id="UP000323258"/>
    </source>
</evidence>
<comment type="caution">
    <text evidence="2">The sequence shown here is derived from an EMBL/GenBank/DDBJ whole genome shotgun (WGS) entry which is preliminary data.</text>
</comment>
<reference evidence="2 3" key="1">
    <citation type="submission" date="2019-08" db="EMBL/GenBank/DDBJ databases">
        <authorList>
            <person name="Seo Y.L."/>
        </authorList>
    </citation>
    <scope>NUCLEOTIDE SEQUENCE [LARGE SCALE GENOMIC DNA]</scope>
    <source>
        <strain evidence="2 3">MaA-C15</strain>
    </source>
</reference>
<reference evidence="2 3" key="2">
    <citation type="submission" date="2019-09" db="EMBL/GenBank/DDBJ databases">
        <title>Mesorhizobium sp. MaA-C15 isolated from Microcystis aeruginosa.</title>
        <authorList>
            <person name="Jeong S.E."/>
            <person name="Jin H.M."/>
            <person name="Jeon C.O."/>
        </authorList>
    </citation>
    <scope>NUCLEOTIDE SEQUENCE [LARGE SCALE GENOMIC DNA]</scope>
    <source>
        <strain evidence="2 3">MaA-C15</strain>
    </source>
</reference>
<evidence type="ECO:0000313" key="2">
    <source>
        <dbReference type="EMBL" id="TYR36432.1"/>
    </source>
</evidence>
<protein>
    <submittedName>
        <fullName evidence="2">Uncharacterized protein</fullName>
    </submittedName>
</protein>
<dbReference type="AlphaFoldDB" id="A0A5D4H808"/>
<dbReference type="OrthoDB" id="7432609at2"/>
<evidence type="ECO:0000256" key="1">
    <source>
        <dbReference type="SAM" id="MobiDB-lite"/>
    </source>
</evidence>
<dbReference type="Proteomes" id="UP000323258">
    <property type="component" value="Unassembled WGS sequence"/>
</dbReference>
<name>A0A5D4H808_9HYPH</name>
<accession>A0A5D4H808</accession>
<organism evidence="2 3">
    <name type="scientific">Neoaquamicrobium microcysteis</name>
    <dbReference type="NCBI Taxonomy" id="2682781"/>
    <lineage>
        <taxon>Bacteria</taxon>
        <taxon>Pseudomonadati</taxon>
        <taxon>Pseudomonadota</taxon>
        <taxon>Alphaproteobacteria</taxon>
        <taxon>Hyphomicrobiales</taxon>
        <taxon>Phyllobacteriaceae</taxon>
        <taxon>Neoaquamicrobium</taxon>
    </lineage>
</organism>
<dbReference type="EMBL" id="VSZS01000046">
    <property type="protein sequence ID" value="TYR36432.1"/>
    <property type="molecule type" value="Genomic_DNA"/>
</dbReference>
<sequence>MTREPEVWTDPERPDDFPEPSETIARLAEATRRFLVSEPDLLEIGVNERTLTHRLAVYIEPYFDQWHTDCEYNRLGEKVKNLPRPEEFTTSPDDTSAITIFPDIIVHRRRTHYNCAVVEVKKSGNSRGVDLDVAKLCGLTAGGDYEYTVGLHLIIDCKNAAVAEVVAYRGGEVDDDLSAFAKGLFVG</sequence>
<gene>
    <name evidence="2" type="ORF">FY036_01010</name>
</gene>
<feature type="region of interest" description="Disordered" evidence="1">
    <location>
        <begin position="1"/>
        <end position="20"/>
    </location>
</feature>
<feature type="compositionally biased region" description="Basic and acidic residues" evidence="1">
    <location>
        <begin position="1"/>
        <end position="16"/>
    </location>
</feature>